<dbReference type="SMART" id="SM00823">
    <property type="entry name" value="PKS_PP"/>
    <property type="match status" value="1"/>
</dbReference>
<dbReference type="Gene3D" id="3.30.559.10">
    <property type="entry name" value="Chloramphenicol acetyltransferase-like domain"/>
    <property type="match status" value="1"/>
</dbReference>
<dbReference type="Gene3D" id="3.30.559.30">
    <property type="entry name" value="Nonribosomal peptide synthetase, condensation domain"/>
    <property type="match status" value="1"/>
</dbReference>
<dbReference type="SUPFAM" id="SSF53335">
    <property type="entry name" value="S-adenosyl-L-methionine-dependent methyltransferases"/>
    <property type="match status" value="1"/>
</dbReference>
<dbReference type="InterPro" id="IPR013120">
    <property type="entry name" value="FAR_NAD-bd"/>
</dbReference>
<dbReference type="PANTHER" id="PTHR45527">
    <property type="entry name" value="NONRIBOSOMAL PEPTIDE SYNTHETASE"/>
    <property type="match status" value="1"/>
</dbReference>
<accession>A0ABT3KUH7</accession>
<dbReference type="InterPro" id="IPR044894">
    <property type="entry name" value="TubC_N_sf"/>
</dbReference>
<keyword evidence="8" id="KW-1185">Reference proteome</keyword>
<dbReference type="Pfam" id="PF07993">
    <property type="entry name" value="NAD_binding_4"/>
    <property type="match status" value="1"/>
</dbReference>
<evidence type="ECO:0000256" key="4">
    <source>
        <dbReference type="ARBA" id="ARBA00022679"/>
    </source>
</evidence>
<name>A0ABT3KUH7_9BURK</name>
<evidence type="ECO:0000259" key="6">
    <source>
        <dbReference type="PROSITE" id="PS50075"/>
    </source>
</evidence>
<evidence type="ECO:0000256" key="1">
    <source>
        <dbReference type="ARBA" id="ARBA00022450"/>
    </source>
</evidence>
<dbReference type="Gene3D" id="1.10.10.1830">
    <property type="entry name" value="Non-ribosomal peptide synthase, adenylation domain"/>
    <property type="match status" value="1"/>
</dbReference>
<sequence length="1941" mass="212221">MHELLTQTVRAGIRLELQGDELQVSGPAHVLTPELREALRANKAALIENLRSLVGTSAPDALPELVADPAHAAEPFPLSDVQHAYWVGRHHAVESGQVATHVYCELDAGQADCGRIERALQRLIERHGMLRAVVDATGLQRVLDWVPPYCIDVVDCTGRTPQEAQAAVMATRERMSHEVRPAGEWPLFGVHATRMSDGALRLHVSLDMLTMDAWSMFVLFKEWHALYTVPDVELPSIRVTYRDYLLAERKLLGGPRHQRARDYWLNRMDQLPAAPDLPVVSERVGSQAPTFSRRRFRMDATRWSRVRERVRHFGLTPSGLLLAAYAEVLTRWSAAAHYTLNLTLFNRLPLHEDVLRMVGDFTSLSMLEVDHRDLSTAFIERAQAMQRQLMQDLEHREFSGVQVLRAWTQRHKMGLTAAMPVVFTSALVLSASEAGQDAALVERFGPMVYGVSQTPQVWLDNQVMEISGDLVLNWDAVDAIFEPCVLDDMFAAYSGVLNRLADSDEAWTARSLMAPGPKEDGIPEDPQCAGTSSPGRLLHAGLVEHAALRPEAIAVIAHDRTMSYQELLSESLAVAHWLQSHGVQAGVLVGVVTRKGWEQVVAVLGTLLAGAAYMPVDANLPIERQRELIETGRVTCLLTQVDSNPVPRNLGVAKELAVLEIVAAALPAAIDPGTVRLLGAPRNLAYVMFTSGSTGQPKGVMITHAAASRTIDAVNQLLRLEPKDRILSVSSLSFDLSVYDIFGALAAGAAVVLPDPARRLDATHWADLIGDHGVTVWNSAPQLMCMLVDVCAGAARVAEGTLRAVLLSGDWIPVDLPARILACHPQAMVTGLGGATEAAIWSIWYPIGALSPHWTSIPYGRSMPGQCVEVVNDRFERCPRYVRGRIVISGDGLALGYWENPERTAQRFVTSPSGQRCYETGDLGRYLPDGAIEFLGRSDEQVKIRGHRVEPGEIAAVLRQHPGVLAAAVLATGDRAHRQLVAYIQPDKGHLSSLGTVLRSDPMPSLAQQLSEGLDTCTLRPADATLRIAWDRLDDYYLAAVVLAFGRLGFLGRSSGRVTPSDMLRRGVVDRYERWLQRAFDALHEAGLLREVGTRVYEATDAWDAPDLGSLSKEVRELLQSVFDFSAQDSAWFTDAVERLSDILTEHLHSAEIYTADATARVYQKLFLDNHQQLARVCEVLLGCRRRTGAAILEVGAGFGSATRHVLNGVPADTRYVFTDISEFFLRRAAERFGEQHRGLAFARYDVDVLPEFQGIQRNSFDLVLASSMLHDVKDVALALEHLIALLKPGGQLVILEETRFFRSFDLHMGLQQGFDGFTDTGLRHKHCLLSRTQWEQAMRAAGFVDTMAVQAPGAAIEFLGFGVIVATAPEQALVLDCSAVKEYLASRLPDYMVAQHVVHLQRLPVTQNGKIDYKMLPPVPAAMTEHTERVAPRSELEVHLHAIWQRVLRTSALGITDNFFERGGDSLIATQMVREIRETFGVDLEIHEFLLNASIEALATLLEARSNAGSTGDSLQTVPAVDVFPALADGTADADLPQLMAQLPSASALSRSDIASAVSQVLLTGSSGWVGAYVLADLLDTAAVTVVCPVRARSDADAHQRVVHNLGRYGLHRALEQVDRIRAVAADLSRPQFGVSDACWSAWCQEIERIVHVAASVDIKGDYAGMRDVNAVPCLDLVRLASTGRLKPIVFSSTLGVCIRRGVHGFAVRPGRDLDGSSSGLVMGYAQSKWVAEQLLWRARELKVPVELIRIPHIVPAVGSPCWKTNTILGSVLQVALTISVDPIWADSHVDALPVDRVARALGLAALAARPTSTVRHLRADEVQSLPEVIQRVRQGALATTAARVELDRWLATTWQTVRDRYEPDAVILSRLLAPTDAGVLLQAMFGPGRVGVQAGSGSGVPAKKGSGLDYWLHYGRQCAGQRADVGAPAAMALSAIKPA</sequence>
<dbReference type="PROSITE" id="PS00455">
    <property type="entry name" value="AMP_BINDING"/>
    <property type="match status" value="1"/>
</dbReference>
<dbReference type="SUPFAM" id="SSF51735">
    <property type="entry name" value="NAD(P)-binding Rossmann-fold domains"/>
    <property type="match status" value="1"/>
</dbReference>
<dbReference type="InterPro" id="IPR029063">
    <property type="entry name" value="SAM-dependent_MTases_sf"/>
</dbReference>
<dbReference type="Gene3D" id="2.30.38.10">
    <property type="entry name" value="Luciferase, Domain 3"/>
    <property type="match status" value="1"/>
</dbReference>
<dbReference type="Gene3D" id="3.40.50.980">
    <property type="match status" value="2"/>
</dbReference>
<dbReference type="SUPFAM" id="SSF56801">
    <property type="entry name" value="Acetyl-CoA synthetase-like"/>
    <property type="match status" value="1"/>
</dbReference>
<dbReference type="EMBL" id="QZCW01000002">
    <property type="protein sequence ID" value="MCW5321991.1"/>
    <property type="molecule type" value="Genomic_DNA"/>
</dbReference>
<dbReference type="Pfam" id="PF00501">
    <property type="entry name" value="AMP-binding"/>
    <property type="match status" value="1"/>
</dbReference>
<dbReference type="Gene3D" id="1.10.1200.10">
    <property type="entry name" value="ACP-like"/>
    <property type="match status" value="1"/>
</dbReference>
<dbReference type="PANTHER" id="PTHR45527:SF10">
    <property type="entry name" value="PYOCHELIN SYNTHASE PCHF"/>
    <property type="match status" value="1"/>
</dbReference>
<reference evidence="8" key="1">
    <citation type="submission" date="2023-07" db="EMBL/GenBank/DDBJ databases">
        <title>Verminephrobacter genomes.</title>
        <authorList>
            <person name="Lund M.B."/>
        </authorList>
    </citation>
    <scope>NUCLEOTIDE SEQUENCE [LARGE SCALE GENOMIC DNA]</scope>
    <source>
        <strain evidence="8">AtM5-05</strain>
    </source>
</reference>
<dbReference type="InterPro" id="IPR009081">
    <property type="entry name" value="PP-bd_ACP"/>
</dbReference>
<evidence type="ECO:0000256" key="5">
    <source>
        <dbReference type="ARBA" id="ARBA00022737"/>
    </source>
</evidence>
<keyword evidence="5" id="KW-0677">Repeat</keyword>
<dbReference type="SUPFAM" id="SSF52777">
    <property type="entry name" value="CoA-dependent acyltransferases"/>
    <property type="match status" value="2"/>
</dbReference>
<dbReference type="InterPro" id="IPR057737">
    <property type="entry name" value="Condensation_MtbB-like"/>
</dbReference>
<dbReference type="Pfam" id="PF00550">
    <property type="entry name" value="PP-binding"/>
    <property type="match status" value="1"/>
</dbReference>
<evidence type="ECO:0000313" key="8">
    <source>
        <dbReference type="Proteomes" id="UP001208935"/>
    </source>
</evidence>
<evidence type="ECO:0000256" key="2">
    <source>
        <dbReference type="ARBA" id="ARBA00022553"/>
    </source>
</evidence>
<dbReference type="Gene3D" id="3.40.50.150">
    <property type="entry name" value="Vaccinia Virus protein VP39"/>
    <property type="match status" value="1"/>
</dbReference>
<keyword evidence="4" id="KW-0808">Transferase</keyword>
<dbReference type="PROSITE" id="PS50075">
    <property type="entry name" value="CARRIER"/>
    <property type="match status" value="1"/>
</dbReference>
<dbReference type="Pfam" id="PF08242">
    <property type="entry name" value="Methyltransf_12"/>
    <property type="match status" value="1"/>
</dbReference>
<dbReference type="InterPro" id="IPR045851">
    <property type="entry name" value="AMP-bd_C_sf"/>
</dbReference>
<dbReference type="InterPro" id="IPR036736">
    <property type="entry name" value="ACP-like_sf"/>
</dbReference>
<dbReference type="InterPro" id="IPR041464">
    <property type="entry name" value="TubC_N"/>
</dbReference>
<dbReference type="Proteomes" id="UP001208935">
    <property type="component" value="Unassembled WGS sequence"/>
</dbReference>
<dbReference type="Pfam" id="PF18563">
    <property type="entry name" value="TubC_N"/>
    <property type="match status" value="1"/>
</dbReference>
<dbReference type="InterPro" id="IPR001242">
    <property type="entry name" value="Condensation_dom"/>
</dbReference>
<organism evidence="7 8">
    <name type="scientific">Verminephrobacter aporrectodeae subsp. tuberculatae</name>
    <dbReference type="NCBI Taxonomy" id="1110392"/>
    <lineage>
        <taxon>Bacteria</taxon>
        <taxon>Pseudomonadati</taxon>
        <taxon>Pseudomonadota</taxon>
        <taxon>Betaproteobacteria</taxon>
        <taxon>Burkholderiales</taxon>
        <taxon>Comamonadaceae</taxon>
        <taxon>Verminephrobacter</taxon>
    </lineage>
</organism>
<protein>
    <submittedName>
        <fullName evidence="7">Amino acid adenylation domain-containing protein</fullName>
    </submittedName>
</protein>
<proteinExistence type="predicted"/>
<dbReference type="RefSeq" id="WP_265282439.1">
    <property type="nucleotide sequence ID" value="NZ_QZCW01000002.1"/>
</dbReference>
<evidence type="ECO:0000256" key="3">
    <source>
        <dbReference type="ARBA" id="ARBA00022598"/>
    </source>
</evidence>
<comment type="caution">
    <text evidence="7">The sequence shown here is derived from an EMBL/GenBank/DDBJ whole genome shotgun (WGS) entry which is preliminary data.</text>
</comment>
<keyword evidence="3" id="KW-0436">Ligase</keyword>
<gene>
    <name evidence="7" type="ORF">D5039_12785</name>
</gene>
<dbReference type="InterPro" id="IPR023213">
    <property type="entry name" value="CAT-like_dom_sf"/>
</dbReference>
<dbReference type="Pfam" id="PF00668">
    <property type="entry name" value="Condensation"/>
    <property type="match status" value="1"/>
</dbReference>
<evidence type="ECO:0000313" key="7">
    <source>
        <dbReference type="EMBL" id="MCW5321991.1"/>
    </source>
</evidence>
<dbReference type="Gene3D" id="3.40.50.720">
    <property type="entry name" value="NAD(P)-binding Rossmann-like Domain"/>
    <property type="match status" value="1"/>
</dbReference>
<feature type="domain" description="Carrier" evidence="6">
    <location>
        <begin position="1432"/>
        <end position="1507"/>
    </location>
</feature>
<dbReference type="InterPro" id="IPR010071">
    <property type="entry name" value="AA_adenyl_dom"/>
</dbReference>
<dbReference type="SUPFAM" id="SSF47336">
    <property type="entry name" value="ACP-like"/>
    <property type="match status" value="1"/>
</dbReference>
<dbReference type="InterPro" id="IPR013217">
    <property type="entry name" value="Methyltransf_12"/>
</dbReference>
<dbReference type="Gene3D" id="3.30.300.30">
    <property type="match status" value="1"/>
</dbReference>
<dbReference type="NCBIfam" id="TIGR01733">
    <property type="entry name" value="AA-adenyl-dom"/>
    <property type="match status" value="1"/>
</dbReference>
<dbReference type="InterPro" id="IPR020806">
    <property type="entry name" value="PKS_PP-bd"/>
</dbReference>
<keyword evidence="1" id="KW-0596">Phosphopantetheine</keyword>
<dbReference type="CDD" id="cd19535">
    <property type="entry name" value="Cyc_NRPS"/>
    <property type="match status" value="1"/>
</dbReference>
<dbReference type="CDD" id="cd02440">
    <property type="entry name" value="AdoMet_MTases"/>
    <property type="match status" value="1"/>
</dbReference>
<dbReference type="InterPro" id="IPR020845">
    <property type="entry name" value="AMP-binding_CS"/>
</dbReference>
<dbReference type="InterPro" id="IPR000873">
    <property type="entry name" value="AMP-dep_synth/lig_dom"/>
</dbReference>
<keyword evidence="2" id="KW-0597">Phosphoprotein</keyword>
<dbReference type="InterPro" id="IPR036291">
    <property type="entry name" value="NAD(P)-bd_dom_sf"/>
</dbReference>